<accession>A0ABS4H6G1</accession>
<comment type="caution">
    <text evidence="1">The sequence shown here is derived from an EMBL/GenBank/DDBJ whole genome shotgun (WGS) entry which is preliminary data.</text>
</comment>
<protein>
    <submittedName>
        <fullName evidence="1">SprT-like protein</fullName>
    </submittedName>
</protein>
<dbReference type="Proteomes" id="UP001519273">
    <property type="component" value="Unassembled WGS sequence"/>
</dbReference>
<gene>
    <name evidence="1" type="ORF">J2Z20_003047</name>
</gene>
<reference evidence="1 2" key="1">
    <citation type="submission" date="2021-03" db="EMBL/GenBank/DDBJ databases">
        <title>Genomic Encyclopedia of Type Strains, Phase IV (KMG-IV): sequencing the most valuable type-strain genomes for metagenomic binning, comparative biology and taxonomic classification.</title>
        <authorList>
            <person name="Goeker M."/>
        </authorList>
    </citation>
    <scope>NUCLEOTIDE SEQUENCE [LARGE SCALE GENOMIC DNA]</scope>
    <source>
        <strain evidence="1 2">DSM 23491</strain>
    </source>
</reference>
<dbReference type="RefSeq" id="WP_209852052.1">
    <property type="nucleotide sequence ID" value="NZ_CBCRVE010000004.1"/>
</dbReference>
<organism evidence="1 2">
    <name type="scientific">Paenibacillus sediminis</name>
    <dbReference type="NCBI Taxonomy" id="664909"/>
    <lineage>
        <taxon>Bacteria</taxon>
        <taxon>Bacillati</taxon>
        <taxon>Bacillota</taxon>
        <taxon>Bacilli</taxon>
        <taxon>Bacillales</taxon>
        <taxon>Paenibacillaceae</taxon>
        <taxon>Paenibacillus</taxon>
    </lineage>
</organism>
<name>A0ABS4H6G1_9BACL</name>
<evidence type="ECO:0000313" key="1">
    <source>
        <dbReference type="EMBL" id="MBP1938128.1"/>
    </source>
</evidence>
<evidence type="ECO:0000313" key="2">
    <source>
        <dbReference type="Proteomes" id="UP001519273"/>
    </source>
</evidence>
<dbReference type="EMBL" id="JAGGKP010000011">
    <property type="protein sequence ID" value="MBP1938128.1"/>
    <property type="molecule type" value="Genomic_DNA"/>
</dbReference>
<sequence length="131" mass="15313">MKKSELETERLRLLSLANDLAREHWDVDYTGTLVLRDYEWRHQWAAFAWSNDGIKVEIRMSAPTNVKLGPELTRGNLLHELVHWRLWSQGVPCDDRDETFIAECLRVGAPLSHDRYAQKAYEEYMRKVGAA</sequence>
<keyword evidence="2" id="KW-1185">Reference proteome</keyword>
<proteinExistence type="predicted"/>